<dbReference type="InterPro" id="IPR005119">
    <property type="entry name" value="LysR_subst-bd"/>
</dbReference>
<dbReference type="InterPro" id="IPR050950">
    <property type="entry name" value="HTH-type_LysR_regulators"/>
</dbReference>
<dbReference type="Proteomes" id="UP000031647">
    <property type="component" value="Chromosome"/>
</dbReference>
<dbReference type="GO" id="GO:0005829">
    <property type="term" value="C:cytosol"/>
    <property type="evidence" value="ECO:0007669"/>
    <property type="project" value="TreeGrafter"/>
</dbReference>
<dbReference type="PANTHER" id="PTHR30419:SF7">
    <property type="entry name" value="HTH-TYPE TRANSCRIPTIONAL REGULATOR TDCA"/>
    <property type="match status" value="1"/>
</dbReference>
<reference evidence="2 3" key="1">
    <citation type="submission" date="2013-09" db="EMBL/GenBank/DDBJ databases">
        <title>Comparative genomics of Sd1617 to representative strains in evaluating its pathogenesis.</title>
        <authorList>
            <person name="Aksomboon Vongsawan A."/>
            <person name="Kapatral V."/>
            <person name="Vaisvil B."/>
            <person name="Serichantalergs O."/>
            <person name="Hale T.L."/>
            <person name="Mason C.J."/>
        </authorList>
    </citation>
    <scope>NUCLEOTIDE SEQUENCE [LARGE SCALE GENOMIC DNA]</scope>
    <source>
        <strain evidence="2 3">1617</strain>
    </source>
</reference>
<sequence>MPVVPGRFHRYGDQKCRPVFNARLTGLISVSELKNRVLTMAVDLCRLTTRTMNVNAGHERTSKARIIHQIQLIRGITTGLISVSELKNAVAVTAAKSVMAFRVLTMAVDLCRLTTRTMNVNAGHERTSKARIIHQIQLIRGITQKNAVAVTAAKSVMAFRVLTMAVDLCRLTTRTMNVNAGHERTSKARIIHQIQLIRGITQNQLFNARLTGLISVSELKNAVAVTAAKSVMAFRVLTMAVDLCRLTTRTMNVNAGHERTSKARIIHQIQLIRGITENTFGFPSLIGFTFMSGMINKFKEVFPKAQVSMYEAQLSSFLPAIRDGRLDFAIGTLSAEMKLQDLHVEPLFESEFVLVASKSRTCTGTTTLESLKNEQWVLPQTNMGYYSELLTTLQRNGISIENIVKTDSVVTIYNLVLNADFLTVIPCDMTSPFGSNQFITIPVEETLPVAQYAAVWSKNYRIKKAASVLVELAKEYSSYNGCRRRQLIEVG</sequence>
<dbReference type="KEGG" id="sdz:Asd1617_04416"/>
<dbReference type="GO" id="GO:0006355">
    <property type="term" value="P:regulation of DNA-templated transcription"/>
    <property type="evidence" value="ECO:0007669"/>
    <property type="project" value="InterPro"/>
</dbReference>
<dbReference type="InterPro" id="IPR047993">
    <property type="entry name" value="TdcA/AbgR_PBP2"/>
</dbReference>
<dbReference type="EMBL" id="CP006736">
    <property type="protein sequence ID" value="AHA67243.1"/>
    <property type="molecule type" value="Genomic_DNA"/>
</dbReference>
<evidence type="ECO:0000313" key="2">
    <source>
        <dbReference type="EMBL" id="AHA67243.1"/>
    </source>
</evidence>
<dbReference type="PANTHER" id="PTHR30419">
    <property type="entry name" value="HTH-TYPE TRANSCRIPTIONAL REGULATOR YBHD"/>
    <property type="match status" value="1"/>
</dbReference>
<evidence type="ECO:0000259" key="1">
    <source>
        <dbReference type="Pfam" id="PF03466"/>
    </source>
</evidence>
<dbReference type="NCBIfam" id="NF007667">
    <property type="entry name" value="PRK10341.1"/>
    <property type="match status" value="1"/>
</dbReference>
<name>A0A0A6ZYQ1_SHIDY</name>
<accession>A0A0A6ZYQ1</accession>
<gene>
    <name evidence="2" type="ORF">Asd1617_04416</name>
</gene>
<organism evidence="2 3">
    <name type="scientific">Shigella dysenteriae 1617</name>
    <dbReference type="NCBI Taxonomy" id="754093"/>
    <lineage>
        <taxon>Bacteria</taxon>
        <taxon>Pseudomonadati</taxon>
        <taxon>Pseudomonadota</taxon>
        <taxon>Gammaproteobacteria</taxon>
        <taxon>Enterobacterales</taxon>
        <taxon>Enterobacteriaceae</taxon>
        <taxon>Shigella</taxon>
    </lineage>
</organism>
<dbReference type="HOGENOM" id="CLU_555361_0_0_6"/>
<feature type="domain" description="LysR substrate-binding" evidence="1">
    <location>
        <begin position="279"/>
        <end position="476"/>
    </location>
</feature>
<proteinExistence type="predicted"/>
<dbReference type="SUPFAM" id="SSF53850">
    <property type="entry name" value="Periplasmic binding protein-like II"/>
    <property type="match status" value="1"/>
</dbReference>
<dbReference type="AlphaFoldDB" id="A0A0A6ZYQ1"/>
<evidence type="ECO:0000313" key="3">
    <source>
        <dbReference type="Proteomes" id="UP000031647"/>
    </source>
</evidence>
<dbReference type="FunFam" id="3.40.190.290:FF:000006">
    <property type="entry name" value="HTH-type transcriptional regulator tdcA"/>
    <property type="match status" value="1"/>
</dbReference>
<dbReference type="Gene3D" id="3.40.190.290">
    <property type="match status" value="1"/>
</dbReference>
<dbReference type="CDD" id="cd08418">
    <property type="entry name" value="PBP2_TdcA"/>
    <property type="match status" value="1"/>
</dbReference>
<protein>
    <submittedName>
        <fullName evidence="2">Tdc operon transcriptional activator</fullName>
    </submittedName>
</protein>
<dbReference type="PATRIC" id="fig|754093.4.peg.4297"/>
<dbReference type="Pfam" id="PF03466">
    <property type="entry name" value="LysR_substrate"/>
    <property type="match status" value="1"/>
</dbReference>